<evidence type="ECO:0000256" key="3">
    <source>
        <dbReference type="ARBA" id="ARBA00023002"/>
    </source>
</evidence>
<dbReference type="PANTHER" id="PTHR24321:SF12">
    <property type="entry name" value="SHORT-CHAIN DEHYDROGENASE_REDUCTASE FAMILY, PUTATIVE (AFU_ORTHOLOGUE AFUA_5G14340)-RELATED"/>
    <property type="match status" value="1"/>
</dbReference>
<comment type="caution">
    <text evidence="4">The sequence shown here is derived from an EMBL/GenBank/DDBJ whole genome shotgun (WGS) entry which is preliminary data.</text>
</comment>
<evidence type="ECO:0000313" key="4">
    <source>
        <dbReference type="EMBL" id="KAL0636593.1"/>
    </source>
</evidence>
<dbReference type="PROSITE" id="PS00061">
    <property type="entry name" value="ADH_SHORT"/>
    <property type="match status" value="1"/>
</dbReference>
<protein>
    <recommendedName>
        <fullName evidence="6">Short-chain dehydrogenase/reductase SDR</fullName>
    </recommendedName>
</protein>
<dbReference type="PANTHER" id="PTHR24321">
    <property type="entry name" value="DEHYDROGENASES, SHORT CHAIN"/>
    <property type="match status" value="1"/>
</dbReference>
<dbReference type="InterPro" id="IPR002347">
    <property type="entry name" value="SDR_fam"/>
</dbReference>
<gene>
    <name evidence="4" type="ORF">Q9L58_004438</name>
</gene>
<evidence type="ECO:0000256" key="2">
    <source>
        <dbReference type="ARBA" id="ARBA00022857"/>
    </source>
</evidence>
<dbReference type="InterPro" id="IPR020904">
    <property type="entry name" value="Sc_DH/Rdtase_CS"/>
</dbReference>
<accession>A0ABR3GL54</accession>
<keyword evidence="3" id="KW-0560">Oxidoreductase</keyword>
<evidence type="ECO:0000313" key="5">
    <source>
        <dbReference type="Proteomes" id="UP001447188"/>
    </source>
</evidence>
<dbReference type="PRINTS" id="PR00080">
    <property type="entry name" value="SDRFAMILY"/>
</dbReference>
<dbReference type="Gene3D" id="3.40.50.720">
    <property type="entry name" value="NAD(P)-binding Rossmann-like Domain"/>
    <property type="match status" value="1"/>
</dbReference>
<proteinExistence type="inferred from homology"/>
<dbReference type="PRINTS" id="PR00081">
    <property type="entry name" value="GDHRDH"/>
</dbReference>
<dbReference type="Proteomes" id="UP001447188">
    <property type="component" value="Unassembled WGS sequence"/>
</dbReference>
<dbReference type="Pfam" id="PF13561">
    <property type="entry name" value="adh_short_C2"/>
    <property type="match status" value="1"/>
</dbReference>
<reference evidence="4 5" key="1">
    <citation type="submission" date="2024-02" db="EMBL/GenBank/DDBJ databases">
        <title>Discinaceae phylogenomics.</title>
        <authorList>
            <person name="Dirks A.C."/>
            <person name="James T.Y."/>
        </authorList>
    </citation>
    <scope>NUCLEOTIDE SEQUENCE [LARGE SCALE GENOMIC DNA]</scope>
    <source>
        <strain evidence="4 5">ACD0624</strain>
    </source>
</reference>
<comment type="similarity">
    <text evidence="1">Belongs to the short-chain dehydrogenases/reductases (SDR) family.</text>
</comment>
<dbReference type="InterPro" id="IPR036291">
    <property type="entry name" value="NAD(P)-bd_dom_sf"/>
</dbReference>
<organism evidence="4 5">
    <name type="scientific">Discina gigas</name>
    <dbReference type="NCBI Taxonomy" id="1032678"/>
    <lineage>
        <taxon>Eukaryota</taxon>
        <taxon>Fungi</taxon>
        <taxon>Dikarya</taxon>
        <taxon>Ascomycota</taxon>
        <taxon>Pezizomycotina</taxon>
        <taxon>Pezizomycetes</taxon>
        <taxon>Pezizales</taxon>
        <taxon>Discinaceae</taxon>
        <taxon>Discina</taxon>
    </lineage>
</organism>
<keyword evidence="2" id="KW-0521">NADP</keyword>
<keyword evidence="5" id="KW-1185">Reference proteome</keyword>
<dbReference type="EMBL" id="JBBBZM010000047">
    <property type="protein sequence ID" value="KAL0636593.1"/>
    <property type="molecule type" value="Genomic_DNA"/>
</dbReference>
<dbReference type="CDD" id="cd05233">
    <property type="entry name" value="SDR_c"/>
    <property type="match status" value="1"/>
</dbReference>
<name>A0ABR3GL54_9PEZI</name>
<dbReference type="SUPFAM" id="SSF51735">
    <property type="entry name" value="NAD(P)-binding Rossmann-fold domains"/>
    <property type="match status" value="1"/>
</dbReference>
<evidence type="ECO:0008006" key="6">
    <source>
        <dbReference type="Google" id="ProtNLM"/>
    </source>
</evidence>
<sequence length="309" mass="33042">MLYQTCRQLITRSALAAWKSGAALHMPRKSLGTRQFSMGIDGYALVTGAGSGIGKACALAYAREGAAGVAFSDINVEAAIEAAKESERVAKNPRYRSLVIETDVSDQESVDRMIDLVVQTFPRLDYAVNSAGVGVETPAEVSEASIREFERFLKVNVTGTLLAVRAQSRVMKRQEPLNHGTDSLRTLGRGVITNMGSGNSYVATPHIVQYTASKHAVLGITRNAALDNAPYGIRVNCLCPSWVKGPMIDRAIAGNPSLADAIKRAVPMGRIAQPDEISDVVMFLSSPRSSYVTGAGWIVDGGATLQMHT</sequence>
<evidence type="ECO:0000256" key="1">
    <source>
        <dbReference type="ARBA" id="ARBA00006484"/>
    </source>
</evidence>